<organism evidence="1">
    <name type="scientific">Arundo donax</name>
    <name type="common">Giant reed</name>
    <name type="synonym">Donax arundinaceus</name>
    <dbReference type="NCBI Taxonomy" id="35708"/>
    <lineage>
        <taxon>Eukaryota</taxon>
        <taxon>Viridiplantae</taxon>
        <taxon>Streptophyta</taxon>
        <taxon>Embryophyta</taxon>
        <taxon>Tracheophyta</taxon>
        <taxon>Spermatophyta</taxon>
        <taxon>Magnoliopsida</taxon>
        <taxon>Liliopsida</taxon>
        <taxon>Poales</taxon>
        <taxon>Poaceae</taxon>
        <taxon>PACMAD clade</taxon>
        <taxon>Arundinoideae</taxon>
        <taxon>Arundineae</taxon>
        <taxon>Arundo</taxon>
    </lineage>
</organism>
<reference evidence="1" key="1">
    <citation type="submission" date="2014-09" db="EMBL/GenBank/DDBJ databases">
        <authorList>
            <person name="Magalhaes I.L.F."/>
            <person name="Oliveira U."/>
            <person name="Santos F.R."/>
            <person name="Vidigal T.H.D.A."/>
            <person name="Brescovit A.D."/>
            <person name="Santos A.J."/>
        </authorList>
    </citation>
    <scope>NUCLEOTIDE SEQUENCE</scope>
    <source>
        <tissue evidence="1">Shoot tissue taken approximately 20 cm above the soil surface</tissue>
    </source>
</reference>
<protein>
    <submittedName>
        <fullName evidence="1">Uncharacterized protein</fullName>
    </submittedName>
</protein>
<evidence type="ECO:0000313" key="1">
    <source>
        <dbReference type="EMBL" id="JAD83678.1"/>
    </source>
</evidence>
<sequence>MSSSLSSSLSLEHEECPLFSKMLESSWSFWLAEMTLPSAPLFLDSAAGRLPKKFIKLCSSFSSREYLMF</sequence>
<proteinExistence type="predicted"/>
<dbReference type="AlphaFoldDB" id="A0A0A9DAH0"/>
<reference evidence="1" key="2">
    <citation type="journal article" date="2015" name="Data Brief">
        <title>Shoot transcriptome of the giant reed, Arundo donax.</title>
        <authorList>
            <person name="Barrero R.A."/>
            <person name="Guerrero F.D."/>
            <person name="Moolhuijzen P."/>
            <person name="Goolsby J.A."/>
            <person name="Tidwell J."/>
            <person name="Bellgard S.E."/>
            <person name="Bellgard M.I."/>
        </authorList>
    </citation>
    <scope>NUCLEOTIDE SEQUENCE</scope>
    <source>
        <tissue evidence="1">Shoot tissue taken approximately 20 cm above the soil surface</tissue>
    </source>
</reference>
<accession>A0A0A9DAH0</accession>
<dbReference type="EMBL" id="GBRH01214217">
    <property type="protein sequence ID" value="JAD83678.1"/>
    <property type="molecule type" value="Transcribed_RNA"/>
</dbReference>
<name>A0A0A9DAH0_ARUDO</name>